<dbReference type="PROSITE" id="PS51760">
    <property type="entry name" value="GH10_2"/>
    <property type="match status" value="1"/>
</dbReference>
<gene>
    <name evidence="8" type="ordered locus">Celal_0300</name>
</gene>
<feature type="domain" description="GH10" evidence="7">
    <location>
        <begin position="24"/>
        <end position="358"/>
    </location>
</feature>
<dbReference type="AlphaFoldDB" id="E6X9A6"/>
<reference evidence="8 9" key="1">
    <citation type="journal article" date="2010" name="Stand. Genomic Sci.">
        <title>Complete genome sequence of Cellulophaga algicola type strain (IC166).</title>
        <authorList>
            <person name="Abt B."/>
            <person name="Lu M."/>
            <person name="Misra M."/>
            <person name="Han C."/>
            <person name="Nolan M."/>
            <person name="Lucas S."/>
            <person name="Hammon N."/>
            <person name="Deshpande S."/>
            <person name="Cheng J.F."/>
            <person name="Tapia R."/>
            <person name="Goodwin L."/>
            <person name="Pitluck S."/>
            <person name="Liolios K."/>
            <person name="Pagani I."/>
            <person name="Ivanova N."/>
            <person name="Mavromatis K."/>
            <person name="Ovchinikova G."/>
            <person name="Pati A."/>
            <person name="Chen A."/>
            <person name="Palaniappan K."/>
            <person name="Land M."/>
            <person name="Hauser L."/>
            <person name="Chang Y.J."/>
            <person name="Jeffries C.D."/>
            <person name="Detter J.C."/>
            <person name="Brambilla E."/>
            <person name="Rohde M."/>
            <person name="Tindall B.J."/>
            <person name="Goker M."/>
            <person name="Woyke T."/>
            <person name="Bristow J."/>
            <person name="Eisen J.A."/>
            <person name="Markowitz V."/>
            <person name="Hugenholtz P."/>
            <person name="Kyrpides N.C."/>
            <person name="Klenk H.P."/>
            <person name="Lapidus A."/>
        </authorList>
    </citation>
    <scope>NUCLEOTIDE SEQUENCE [LARGE SCALE GENOMIC DNA]</scope>
    <source>
        <strain evidence="9">DSM 14237 / IC166 / ACAM 630</strain>
    </source>
</reference>
<dbReference type="PANTHER" id="PTHR31490">
    <property type="entry name" value="GLYCOSYL HYDROLASE"/>
    <property type="match status" value="1"/>
</dbReference>
<proteinExistence type="inferred from homology"/>
<dbReference type="InterPro" id="IPR017853">
    <property type="entry name" value="GH"/>
</dbReference>
<keyword evidence="2 5" id="KW-0119">Carbohydrate metabolism</keyword>
<evidence type="ECO:0000313" key="8">
    <source>
        <dbReference type="EMBL" id="ADV47645.1"/>
    </source>
</evidence>
<dbReference type="STRING" id="688270.Celal_0300"/>
<keyword evidence="1 5" id="KW-0378">Hydrolase</keyword>
<feature type="signal peptide" evidence="6">
    <location>
        <begin position="1"/>
        <end position="24"/>
    </location>
</feature>
<dbReference type="EC" id="3.2.1.8" evidence="5"/>
<dbReference type="InterPro" id="IPR001000">
    <property type="entry name" value="GH10_dom"/>
</dbReference>
<dbReference type="SMR" id="E6X9A6"/>
<dbReference type="OrthoDB" id="9809277at2"/>
<name>E6X9A6_CELAD</name>
<dbReference type="Proteomes" id="UP000008634">
    <property type="component" value="Chromosome"/>
</dbReference>
<keyword evidence="6" id="KW-0732">Signal</keyword>
<dbReference type="EMBL" id="CP002453">
    <property type="protein sequence ID" value="ADV47645.1"/>
    <property type="molecule type" value="Genomic_DNA"/>
</dbReference>
<keyword evidence="4 5" id="KW-0624">Polysaccharide degradation</keyword>
<evidence type="ECO:0000313" key="9">
    <source>
        <dbReference type="Proteomes" id="UP000008634"/>
    </source>
</evidence>
<organism evidence="8 9">
    <name type="scientific">Cellulophaga algicola (strain DSM 14237 / IC166 / ACAM 630)</name>
    <dbReference type="NCBI Taxonomy" id="688270"/>
    <lineage>
        <taxon>Bacteria</taxon>
        <taxon>Pseudomonadati</taxon>
        <taxon>Bacteroidota</taxon>
        <taxon>Flavobacteriia</taxon>
        <taxon>Flavobacteriales</taxon>
        <taxon>Flavobacteriaceae</taxon>
        <taxon>Cellulophaga</taxon>
    </lineage>
</organism>
<dbReference type="eggNOG" id="COG3693">
    <property type="taxonomic scope" value="Bacteria"/>
</dbReference>
<dbReference type="PANTHER" id="PTHR31490:SF90">
    <property type="entry name" value="ENDO-1,4-BETA-XYLANASE A"/>
    <property type="match status" value="1"/>
</dbReference>
<evidence type="ECO:0000256" key="3">
    <source>
        <dbReference type="ARBA" id="ARBA00023295"/>
    </source>
</evidence>
<evidence type="ECO:0000256" key="1">
    <source>
        <dbReference type="ARBA" id="ARBA00022801"/>
    </source>
</evidence>
<protein>
    <recommendedName>
        <fullName evidence="5">Beta-xylanase</fullName>
        <ecNumber evidence="5">3.2.1.8</ecNumber>
    </recommendedName>
</protein>
<keyword evidence="3 5" id="KW-0326">Glycosidase</keyword>
<dbReference type="PRINTS" id="PR00134">
    <property type="entry name" value="GLHYDRLASE10"/>
</dbReference>
<dbReference type="Gene3D" id="3.20.20.80">
    <property type="entry name" value="Glycosidases"/>
    <property type="match status" value="1"/>
</dbReference>
<accession>E6X9A6</accession>
<comment type="catalytic activity">
    <reaction evidence="5">
        <text>Endohydrolysis of (1-&gt;4)-beta-D-xylosidic linkages in xylans.</text>
        <dbReference type="EC" id="3.2.1.8"/>
    </reaction>
</comment>
<dbReference type="InterPro" id="IPR044846">
    <property type="entry name" value="GH10"/>
</dbReference>
<dbReference type="SMART" id="SM00633">
    <property type="entry name" value="Glyco_10"/>
    <property type="match status" value="1"/>
</dbReference>
<dbReference type="HOGENOM" id="CLU_020161_6_0_10"/>
<evidence type="ECO:0000256" key="4">
    <source>
        <dbReference type="ARBA" id="ARBA00023326"/>
    </source>
</evidence>
<keyword evidence="9" id="KW-1185">Reference proteome</keyword>
<evidence type="ECO:0000256" key="5">
    <source>
        <dbReference type="RuleBase" id="RU361174"/>
    </source>
</evidence>
<dbReference type="PROSITE" id="PS51257">
    <property type="entry name" value="PROKAR_LIPOPROTEIN"/>
    <property type="match status" value="1"/>
</dbReference>
<dbReference type="GO" id="GO:0000272">
    <property type="term" value="P:polysaccharide catabolic process"/>
    <property type="evidence" value="ECO:0007669"/>
    <property type="project" value="UniProtKB-KW"/>
</dbReference>
<dbReference type="Pfam" id="PF00331">
    <property type="entry name" value="Glyco_hydro_10"/>
    <property type="match status" value="1"/>
</dbReference>
<evidence type="ECO:0000256" key="6">
    <source>
        <dbReference type="SAM" id="SignalP"/>
    </source>
</evidence>
<dbReference type="SUPFAM" id="SSF51445">
    <property type="entry name" value="(Trans)glycosidases"/>
    <property type="match status" value="1"/>
</dbReference>
<evidence type="ECO:0000259" key="7">
    <source>
        <dbReference type="PROSITE" id="PS51760"/>
    </source>
</evidence>
<evidence type="ECO:0000256" key="2">
    <source>
        <dbReference type="ARBA" id="ARBA00023277"/>
    </source>
</evidence>
<dbReference type="KEGG" id="cao:Celal_0300"/>
<dbReference type="GO" id="GO:0031176">
    <property type="term" value="F:endo-1,4-beta-xylanase activity"/>
    <property type="evidence" value="ECO:0007669"/>
    <property type="project" value="UniProtKB-EC"/>
</dbReference>
<sequence>MISKKHLFYSLCTCLMLSLFFSCGKKVLPIKTSLKNNAAFPIGTAIKIKTLLSDSELQALQINNFNSITSASDMKMNKVMPSEGVYYWGGVDSIVKYAKANNQRLFGHNLIWHSSTPKWVEEKASKDSLWMSKFMEDYIKTYVGRYKGKVAAWDVVNEGLESAGGAIRKTMWYNAIGKDYIAKAFTYAHEADPNAVLFYNDFNIERDTVKLNATLKLIKELRSQNVPISGIGFQMHTRMDIPDDIIAHALKEAVKTGLQIHLSEVDIIFNTHNDTRGGGIQLYDELTDEMKNKQAEKYKNLIKMYRSIVPEKQQYGITFWDFTDRDSWISGFFKMKDWPTIYDENLEPKPAYFSVLEGLNEKL</sequence>
<comment type="similarity">
    <text evidence="5">Belongs to the glycosyl hydrolase 10 (cellulase F) family.</text>
</comment>
<feature type="chain" id="PRO_5003215604" description="Beta-xylanase" evidence="6">
    <location>
        <begin position="25"/>
        <end position="363"/>
    </location>
</feature>